<dbReference type="NCBIfam" id="NF004669">
    <property type="entry name" value="PRK06008.1"/>
    <property type="match status" value="1"/>
</dbReference>
<evidence type="ECO:0000313" key="6">
    <source>
        <dbReference type="EMBL" id="EDQ34606.1"/>
    </source>
</evidence>
<keyword evidence="6" id="KW-0969">Cilium</keyword>
<keyword evidence="2 3" id="KW-0975">Bacterial flagellum</keyword>
<dbReference type="EMBL" id="ABIA03000002">
    <property type="protein sequence ID" value="EDQ34606.1"/>
    <property type="molecule type" value="Genomic_DNA"/>
</dbReference>
<dbReference type="OrthoDB" id="8004955at2"/>
<dbReference type="HOGENOM" id="CLU_066395_0_0_5"/>
<dbReference type="Proteomes" id="UP000004291">
    <property type="component" value="Chromosome"/>
</dbReference>
<dbReference type="SUPFAM" id="SSF64518">
    <property type="entry name" value="Phase 1 flagellin"/>
    <property type="match status" value="1"/>
</dbReference>
<evidence type="ECO:0000259" key="5">
    <source>
        <dbReference type="Pfam" id="PF00700"/>
    </source>
</evidence>
<reference evidence="6 7" key="2">
    <citation type="submission" date="2012-06" db="EMBL/GenBank/DDBJ databases">
        <authorList>
            <person name="Fiebig A."/>
        </authorList>
    </citation>
    <scope>NUCLEOTIDE SEQUENCE [LARGE SCALE GENOMIC DNA]</scope>
    <source>
        <strain evidence="6 7">DFL-43</strain>
    </source>
</reference>
<dbReference type="GO" id="GO:0009288">
    <property type="term" value="C:bacterial-type flagellum"/>
    <property type="evidence" value="ECO:0007669"/>
    <property type="project" value="UniProtKB-SubCell"/>
</dbReference>
<dbReference type="Pfam" id="PF00669">
    <property type="entry name" value="Flagellin_N"/>
    <property type="match status" value="1"/>
</dbReference>
<dbReference type="InterPro" id="IPR001029">
    <property type="entry name" value="Flagellin_N"/>
</dbReference>
<dbReference type="RefSeq" id="WP_007195867.1">
    <property type="nucleotide sequence ID" value="NZ_CM002917.1"/>
</dbReference>
<feature type="domain" description="Flagellin C-terminal" evidence="5">
    <location>
        <begin position="267"/>
        <end position="350"/>
    </location>
</feature>
<protein>
    <recommendedName>
        <fullName evidence="3">Flagellin</fullName>
    </recommendedName>
</protein>
<keyword evidence="3" id="KW-0964">Secreted</keyword>
<dbReference type="eggNOG" id="COG1344">
    <property type="taxonomic scope" value="Bacteria"/>
</dbReference>
<dbReference type="InterPro" id="IPR046358">
    <property type="entry name" value="Flagellin_C"/>
</dbReference>
<comment type="subcellular location">
    <subcellularLocation>
        <location evidence="3">Secreted</location>
    </subcellularLocation>
    <subcellularLocation>
        <location evidence="3">Bacterial flagellum</location>
    </subcellularLocation>
</comment>
<accession>A9CYP4</accession>
<evidence type="ECO:0000256" key="2">
    <source>
        <dbReference type="ARBA" id="ARBA00023143"/>
    </source>
</evidence>
<proteinExistence type="inferred from homology"/>
<keyword evidence="6" id="KW-0966">Cell projection</keyword>
<dbReference type="GO" id="GO:0005198">
    <property type="term" value="F:structural molecule activity"/>
    <property type="evidence" value="ECO:0007669"/>
    <property type="project" value="UniProtKB-UniRule"/>
</dbReference>
<gene>
    <name evidence="6" type="ORF">HPDFL43_00375</name>
</gene>
<reference evidence="6 7" key="1">
    <citation type="submission" date="2007-10" db="EMBL/GenBank/DDBJ databases">
        <authorList>
            <person name="Wagner-Dobler I."/>
            <person name="Ferriera S."/>
            <person name="Johnson J."/>
            <person name="Kravitz S."/>
            <person name="Beeson K."/>
            <person name="Sutton G."/>
            <person name="Rogers Y.-H."/>
            <person name="Friedman R."/>
            <person name="Frazier M."/>
            <person name="Venter J.C."/>
        </authorList>
    </citation>
    <scope>NUCLEOTIDE SEQUENCE [LARGE SCALE GENOMIC DNA]</scope>
    <source>
        <strain evidence="6 7">DFL-43</strain>
    </source>
</reference>
<comment type="caution">
    <text evidence="6">The sequence shown here is derived from an EMBL/GenBank/DDBJ whole genome shotgun (WGS) entry which is preliminary data.</text>
</comment>
<dbReference type="InterPro" id="IPR001492">
    <property type="entry name" value="Flagellin"/>
</dbReference>
<sequence length="350" mass="38095">MKTSFISNLAIQNSMRMTISRGQVEIQKLQEEVVTGRFADIGLSLGAKTSTSVSHHRDVQRLETIQDSNALVTQRLSTSQLSLAAMSDAAQQMLEAFIVANGTDDEPKLNVMRRDVEASLELFTSSINTSVNGEYLFSGINTDVKPVDDYLEPGSGAKAAFDTLFLGHFGFTQDDPAAAGITTAQMDNFIDNVLEPEFMGPNWNTNWSSASDTNISSRIRTNEVVDSSANANGTGMRSFALAAIIGIELMDSPISSEVRASVNEKAIEYAGQAVTGIDNERSNLGVSENRVAKANEAIEAQVRIMKLHLNDIEGVDGYEASTRMQSLLTQVETSYTLTARIQQLNLMNYL</sequence>
<evidence type="ECO:0000313" key="7">
    <source>
        <dbReference type="Proteomes" id="UP000004291"/>
    </source>
</evidence>
<feature type="domain" description="Flagellin N-terminal" evidence="4">
    <location>
        <begin position="6"/>
        <end position="142"/>
    </location>
</feature>
<evidence type="ECO:0000256" key="1">
    <source>
        <dbReference type="ARBA" id="ARBA00005709"/>
    </source>
</evidence>
<name>A9CYP4_HOEPD</name>
<organism evidence="6 7">
    <name type="scientific">Hoeflea phototrophica (strain DSM 17068 / NCIMB 14078 / DFL-43)</name>
    <dbReference type="NCBI Taxonomy" id="411684"/>
    <lineage>
        <taxon>Bacteria</taxon>
        <taxon>Pseudomonadati</taxon>
        <taxon>Pseudomonadota</taxon>
        <taxon>Alphaproteobacteria</taxon>
        <taxon>Hyphomicrobiales</taxon>
        <taxon>Rhizobiaceae</taxon>
        <taxon>Hoeflea</taxon>
    </lineage>
</organism>
<dbReference type="PANTHER" id="PTHR42792:SF1">
    <property type="entry name" value="FLAGELLAR HOOK-ASSOCIATED PROTEIN 3"/>
    <property type="match status" value="1"/>
</dbReference>
<dbReference type="AlphaFoldDB" id="A9CYP4"/>
<dbReference type="STRING" id="411684.HPDFL43_00375"/>
<comment type="similarity">
    <text evidence="1 3">Belongs to the bacterial flagellin family.</text>
</comment>
<dbReference type="GO" id="GO:0005576">
    <property type="term" value="C:extracellular region"/>
    <property type="evidence" value="ECO:0007669"/>
    <property type="project" value="UniProtKB-SubCell"/>
</dbReference>
<dbReference type="Gene3D" id="1.20.1330.10">
    <property type="entry name" value="f41 fragment of flagellin, N-terminal domain"/>
    <property type="match status" value="1"/>
</dbReference>
<keyword evidence="6" id="KW-0282">Flagellum</keyword>
<dbReference type="Pfam" id="PF00700">
    <property type="entry name" value="Flagellin_C"/>
    <property type="match status" value="1"/>
</dbReference>
<keyword evidence="7" id="KW-1185">Reference proteome</keyword>
<dbReference type="PANTHER" id="PTHR42792">
    <property type="entry name" value="FLAGELLIN"/>
    <property type="match status" value="1"/>
</dbReference>
<evidence type="ECO:0000259" key="4">
    <source>
        <dbReference type="Pfam" id="PF00669"/>
    </source>
</evidence>
<evidence type="ECO:0000256" key="3">
    <source>
        <dbReference type="RuleBase" id="RU362073"/>
    </source>
</evidence>
<comment type="function">
    <text evidence="3">Flagellin is the subunit protein which polymerizes to form the filaments of bacterial flagella.</text>
</comment>